<keyword evidence="2" id="KW-1185">Reference proteome</keyword>
<dbReference type="AlphaFoldDB" id="A0A6A7K6Q7"/>
<evidence type="ECO:0000313" key="1">
    <source>
        <dbReference type="EMBL" id="MPW25116.1"/>
    </source>
</evidence>
<evidence type="ECO:0000313" key="2">
    <source>
        <dbReference type="Proteomes" id="UP000440004"/>
    </source>
</evidence>
<dbReference type="RefSeq" id="WP_152802292.1">
    <property type="nucleotide sequence ID" value="NZ_WHNX01000006.1"/>
</dbReference>
<gene>
    <name evidence="1" type="ORF">GC105_04850</name>
</gene>
<dbReference type="InterPro" id="IPR009693">
    <property type="entry name" value="Glucitol_operon_activator"/>
</dbReference>
<dbReference type="Proteomes" id="UP000440004">
    <property type="component" value="Unassembled WGS sequence"/>
</dbReference>
<accession>A0A6A7K6Q7</accession>
<dbReference type="Pfam" id="PF06923">
    <property type="entry name" value="GutM"/>
    <property type="match status" value="1"/>
</dbReference>
<proteinExistence type="predicted"/>
<dbReference type="EMBL" id="WHNX01000006">
    <property type="protein sequence ID" value="MPW25116.1"/>
    <property type="molecule type" value="Genomic_DNA"/>
</dbReference>
<name>A0A6A7K6Q7_9FIRM</name>
<evidence type="ECO:0008006" key="3">
    <source>
        <dbReference type="Google" id="ProtNLM"/>
    </source>
</evidence>
<reference evidence="1 2" key="1">
    <citation type="submission" date="2019-10" db="EMBL/GenBank/DDBJ databases">
        <title>Alkalibaculum tamaniensis sp.nov., a new alkaliphilic acetogen, isolated on methoxylated aromatics from a mud volcano.</title>
        <authorList>
            <person name="Khomyakova M.A."/>
            <person name="Merkel A.Y."/>
            <person name="Bonch-Osmolovskaya E.A."/>
            <person name="Slobodkin A.I."/>
        </authorList>
    </citation>
    <scope>NUCLEOTIDE SEQUENCE [LARGE SCALE GENOMIC DNA]</scope>
    <source>
        <strain evidence="1 2">M08DMB</strain>
    </source>
</reference>
<protein>
    <recommendedName>
        <fullName evidence="3">Transcriptional regulator</fullName>
    </recommendedName>
</protein>
<organism evidence="1 2">
    <name type="scientific">Alkalibaculum sporogenes</name>
    <dbReference type="NCBI Taxonomy" id="2655001"/>
    <lineage>
        <taxon>Bacteria</taxon>
        <taxon>Bacillati</taxon>
        <taxon>Bacillota</taxon>
        <taxon>Clostridia</taxon>
        <taxon>Eubacteriales</taxon>
        <taxon>Eubacteriaceae</taxon>
        <taxon>Alkalibaculum</taxon>
    </lineage>
</organism>
<sequence>MMLRLGIIFVCMFILQGILTFFQVKNYRTNVSELNKKGSLFVGQTKGKIRAGSIVIMAIGSDGNIIEARAMTGITVFHRFKTITELTNENIYKSELWIKNIKNKQMAKAIKVGIEAIESKLEVEDDNSRD</sequence>
<comment type="caution">
    <text evidence="1">The sequence shown here is derived from an EMBL/GenBank/DDBJ whole genome shotgun (WGS) entry which is preliminary data.</text>
</comment>